<dbReference type="OrthoDB" id="79849at2"/>
<keyword evidence="2" id="KW-1133">Transmembrane helix</keyword>
<dbReference type="EMBL" id="NRQY01000001">
    <property type="protein sequence ID" value="RUT65175.1"/>
    <property type="molecule type" value="Genomic_DNA"/>
</dbReference>
<keyword evidence="2" id="KW-0472">Membrane</keyword>
<dbReference type="Proteomes" id="UP000286908">
    <property type="component" value="Unassembled WGS sequence"/>
</dbReference>
<feature type="coiled-coil region" evidence="1">
    <location>
        <begin position="685"/>
        <end position="712"/>
    </location>
</feature>
<reference evidence="4 5" key="1">
    <citation type="submission" date="2017-08" db="EMBL/GenBank/DDBJ databases">
        <title>Draft genome sequence of pheromone producing symbiont Morganella morganii, of the female New Zealand grass grub Costelytra giveni.</title>
        <authorList>
            <person name="Laugraud A."/>
            <person name="Young S.D."/>
            <person name="Hurst M.H."/>
        </authorList>
    </citation>
    <scope>NUCLEOTIDE SEQUENCE [LARGE SCALE GENOMIC DNA]</scope>
    <source>
        <strain evidence="4 5">MMsCG</strain>
    </source>
</reference>
<evidence type="ECO:0000313" key="5">
    <source>
        <dbReference type="Proteomes" id="UP000286908"/>
    </source>
</evidence>
<name>A0A433ZSS4_MORMO</name>
<organism evidence="4 5">
    <name type="scientific">Morganella morganii</name>
    <name type="common">Proteus morganii</name>
    <dbReference type="NCBI Taxonomy" id="582"/>
    <lineage>
        <taxon>Bacteria</taxon>
        <taxon>Pseudomonadati</taxon>
        <taxon>Pseudomonadota</taxon>
        <taxon>Gammaproteobacteria</taxon>
        <taxon>Enterobacterales</taxon>
        <taxon>Morganellaceae</taxon>
        <taxon>Morganella</taxon>
    </lineage>
</organism>
<feature type="coiled-coil region" evidence="1">
    <location>
        <begin position="442"/>
        <end position="509"/>
    </location>
</feature>
<feature type="transmembrane region" description="Helical" evidence="2">
    <location>
        <begin position="416"/>
        <end position="439"/>
    </location>
</feature>
<evidence type="ECO:0000256" key="1">
    <source>
        <dbReference type="SAM" id="Coils"/>
    </source>
</evidence>
<feature type="domain" description="Tape measure protein N-terminal" evidence="3">
    <location>
        <begin position="68"/>
        <end position="255"/>
    </location>
</feature>
<evidence type="ECO:0000256" key="2">
    <source>
        <dbReference type="SAM" id="Phobius"/>
    </source>
</evidence>
<proteinExistence type="predicted"/>
<keyword evidence="1" id="KW-0175">Coiled coil</keyword>
<protein>
    <recommendedName>
        <fullName evidence="3">Tape measure protein N-terminal domain-containing protein</fullName>
    </recommendedName>
</protein>
<dbReference type="InterPro" id="IPR013491">
    <property type="entry name" value="Tape_meas_N"/>
</dbReference>
<comment type="caution">
    <text evidence="4">The sequence shown here is derived from an EMBL/GenBank/DDBJ whole genome shotgun (WGS) entry which is preliminary data.</text>
</comment>
<sequence>MAQVGEIVYQVQMDVAQLLTSQRQLDQRLRNMEGGFNRTTTAVNGTERSMASLSRVAASLTAYLSVSAVTSYAEAWTVLNNKLVNSIKAGETLAVVNQRVFDIAQNSRSSLDGIATLYSRLERAMRSAGLSGQELGQITTTISKAMTVSGATAAESEGALVQLSQALASGVLRGQEFNSMSEQAPALMKGLADSLGVSIGKLRAMAAEGKLTTDVLLKAFREMGPTIEAEFANTTQTMSQSLQVASNNITKFFGESSAVKSFTSVFNSSVVTASESLNSLTNVLIIAAGVMGSRYAGALALAGAAQIKKARDTMAGMIATRQAAIADEKHLAVMARKAVADRAAAMIALKLAQAEYQVARGSAAEATALANVTRLKTAYTNSAIIAAEANNVLSASQARVAATGLTMSNALKAMNWLLAPIGGPAGAAMLAGAAVYYFFQKTEEAREEASKFADELEGLTEKMQSMNRVQLEGMIAKATQHMSTQKDEIKELGSEIDSLNERYKKAGERNYSLAGVESDRAKILNEIKIKQAELDTKTTEYSRTLNSTGLMQAKLNGELLQGTDLLTAQSGSVLPNASAALKAYGLNLEDATRAKQKFNATSLTVERSQDGDKLLENLRKQNELLSITDDRQRAIATEKQKAEDVGVKVDSTQMQQIENEAARNYDLTDAKKETVRTSKEAASAAAKEATEAEKLQQKIVDLANATKVAELETKGLSREAAVLEAVQKLGKKATSAQIAEITELAGKEYDLTQKIKDRKEAFEQNPQAKADQDMKLAGEQLERQLKGNLITEEQYQKRSIELKAEHAKRTAEINAKSAVSPVQEMAAQVDPVQALANEHAQKLALIKDFENQKVITAQQGLALMNAANTEYEQSRFDAMWSLWKSQNNLNGLMGGAIDSLSSGTATAVSAMLSGTQSAGDAMRNLANTALNTMIQQLMQMAIQALITRTILGSFMGGLGAIPNLSAVANSVTALSGITTANNVYSQSSKIAGARKDGGSVSSGEMYRVGEGGKPEIFKASNGNQYMIPGDNGKVISNRDIGGGQVPVTVNINDYSSGGNRIDAQARQDNNGMTIDVFIADMDNKGPMHSAITRNTTASARVRG</sequence>
<dbReference type="AlphaFoldDB" id="A0A433ZSS4"/>
<gene>
    <name evidence="4" type="ORF">CKG00_01205</name>
</gene>
<feature type="transmembrane region" description="Helical" evidence="2">
    <location>
        <begin position="283"/>
        <end position="304"/>
    </location>
</feature>
<dbReference type="Pfam" id="PF20155">
    <property type="entry name" value="TMP_3"/>
    <property type="match status" value="1"/>
</dbReference>
<keyword evidence="2" id="KW-0812">Transmembrane</keyword>
<evidence type="ECO:0000259" key="3">
    <source>
        <dbReference type="Pfam" id="PF20155"/>
    </source>
</evidence>
<accession>A0A433ZSS4</accession>
<dbReference type="NCBIfam" id="TIGR02675">
    <property type="entry name" value="tape_meas_nterm"/>
    <property type="match status" value="1"/>
</dbReference>
<evidence type="ECO:0000313" key="4">
    <source>
        <dbReference type="EMBL" id="RUT65175.1"/>
    </source>
</evidence>